<sequence length="739" mass="82761">MTMMIHSLLNLWLSLGMFQCGQRPFLPRDSHHTLALHLPLDPLFDTLTFYNRTLQRWGDWVETSSGITEFPRLMASWRILSSQVDNHLHTLKFLSDLDLHASVSGDYSPGHSLNISHPRSKRGLLDFVGDIQSKLWGTATTSQLDEVVGQIRGILKSSVQSGKHLQNVITLSNSRITSIEGELMNLARSVEDLTSLAAASERMAEEQGIVFIAFFKKLVANSEIRDLESFCLTLHEISQMSPGSPIGNLMIRLVADVLRNPHQTISYDALSTMTLSYLYIDHDDLIIGVHYASPSVSESDFTLLHLQPLSVGVLGQALMIPDLPTHLIISSKTVIGHLDPWCTQKAHTSQQLETCPVLPLPQNLSICINHLIQFEASNHCPLSLVSTPWPIQQTCTREWIIDSSRVSCPSIPHQKVSLILASFNYTEVCTIDGRPIILPATQSGLHVRHVSPLVFLLHNTTYSESSSGFHPHVISHSLMNLHSHLLEQTQNWTHLKGATDQEIQHYIELFSRDQSQSAEYLSNLTFRKYHVSLWDTLSPYLLWALSIYSGGLSTLLCLFFMCRPARAFPTKTVSEIHHDNALIVADWLMIVLLGILIFLKVRALIRKRQRVTLSSHSLVARGTVVEPGQMLVFLVIGVKSVGGQFCFIRVLIGGTFDANSDLTPSDTFRTWNITFLPPNYLRGRWSPLITVHHTGIFSSYNRILPIQNPLTIPLPPSVLVSERSVFSVAAIHTIHDLSD</sequence>
<protein>
    <submittedName>
        <fullName evidence="2">Putative glycoprotein</fullName>
    </submittedName>
</protein>
<evidence type="ECO:0000313" key="2">
    <source>
        <dbReference type="EMBL" id="APG78633.1"/>
    </source>
</evidence>
<keyword evidence="1" id="KW-0472">Membrane</keyword>
<organism evidence="2">
    <name type="scientific">Beihai hermit crab virus 3</name>
    <dbReference type="NCBI Taxonomy" id="1922390"/>
    <lineage>
        <taxon>Viruses</taxon>
        <taxon>Riboviria</taxon>
        <taxon>Orthornavirae</taxon>
        <taxon>Negarnaviricota</taxon>
        <taxon>Haploviricotina</taxon>
        <taxon>Monjiviricetes</taxon>
        <taxon>Jingchuvirales</taxon>
        <taxon>Chuviridae</taxon>
        <taxon>Mivirus</taxon>
        <taxon>Hermit mivirus</taxon>
    </lineage>
</organism>
<dbReference type="EMBL" id="KX884404">
    <property type="protein sequence ID" value="APG78633.1"/>
    <property type="molecule type" value="Genomic_RNA"/>
</dbReference>
<dbReference type="GeneID" id="30745405"/>
<feature type="transmembrane region" description="Helical" evidence="1">
    <location>
        <begin position="540"/>
        <end position="561"/>
    </location>
</feature>
<feature type="transmembrane region" description="Helical" evidence="1">
    <location>
        <begin position="581"/>
        <end position="599"/>
    </location>
</feature>
<accession>A0A1L3KMP0</accession>
<dbReference type="Proteomes" id="UP000203332">
    <property type="component" value="Segment"/>
</dbReference>
<dbReference type="KEGG" id="vg:30745405"/>
<keyword evidence="1" id="KW-0812">Transmembrane</keyword>
<dbReference type="RefSeq" id="YP_009333154.1">
    <property type="nucleotide sequence ID" value="NC_032417.1"/>
</dbReference>
<name>A0A1L3KMP0_9VIRU</name>
<proteinExistence type="predicted"/>
<evidence type="ECO:0000256" key="1">
    <source>
        <dbReference type="SAM" id="Phobius"/>
    </source>
</evidence>
<reference evidence="2" key="1">
    <citation type="journal article" date="2016" name="Nature">
        <title>Redefining the invertebrate RNA virosphere.</title>
        <authorList>
            <person name="Shi M."/>
            <person name="Lin X.D."/>
            <person name="Tian J.H."/>
            <person name="Chen L.J."/>
            <person name="Chen X."/>
            <person name="Li C.X."/>
            <person name="Qin X.C."/>
            <person name="Li J."/>
            <person name="Cao J.P."/>
            <person name="Eden J.S."/>
            <person name="Buchmann J."/>
            <person name="Wang W."/>
            <person name="Xu J."/>
            <person name="Holmes E.C."/>
            <person name="Zhang Y.Z."/>
        </authorList>
    </citation>
    <scope>NUCLEOTIDE SEQUENCE [LARGE SCALE GENOMIC DNA]</scope>
    <source>
        <strain evidence="2">BHJJX21702</strain>
    </source>
</reference>
<keyword evidence="1" id="KW-1133">Transmembrane helix</keyword>